<dbReference type="AlphaFoldDB" id="A0A9W6FAL2"/>
<name>A0A9W6FAL2_9CHLO</name>
<sequence length="191" mass="21397">MQAFSSQIMQPSRKRGVVCLENGVTKKVADAELPHFAAQEQVSEEHSLQVQVGDLAYATNRSFVKLLNEHLEKRKSVEGDFYDVTEVAARLKHLQKKGKTDKAQKFREDLESFANEFGISFEAFTQWQAVMDCKDVRDRFAHPVQRFGIDSLRDALSKNVAVLEPCKDAVSAMIVIGQRFKIFTGGSLGSA</sequence>
<comment type="caution">
    <text evidence="1">The sequence shown here is derived from an EMBL/GenBank/DDBJ whole genome shotgun (WGS) entry which is preliminary data.</text>
</comment>
<organism evidence="1 2">
    <name type="scientific">Pleodorina starrii</name>
    <dbReference type="NCBI Taxonomy" id="330485"/>
    <lineage>
        <taxon>Eukaryota</taxon>
        <taxon>Viridiplantae</taxon>
        <taxon>Chlorophyta</taxon>
        <taxon>core chlorophytes</taxon>
        <taxon>Chlorophyceae</taxon>
        <taxon>CS clade</taxon>
        <taxon>Chlamydomonadales</taxon>
        <taxon>Volvocaceae</taxon>
        <taxon>Pleodorina</taxon>
    </lineage>
</organism>
<proteinExistence type="predicted"/>
<dbReference type="Proteomes" id="UP001165080">
    <property type="component" value="Unassembled WGS sequence"/>
</dbReference>
<evidence type="ECO:0000313" key="1">
    <source>
        <dbReference type="EMBL" id="GLC61920.1"/>
    </source>
</evidence>
<evidence type="ECO:0000313" key="2">
    <source>
        <dbReference type="Proteomes" id="UP001165080"/>
    </source>
</evidence>
<accession>A0A9W6FAL2</accession>
<protein>
    <submittedName>
        <fullName evidence="1">Uncharacterized protein</fullName>
    </submittedName>
</protein>
<reference evidence="1 2" key="1">
    <citation type="journal article" date="2023" name="Commun. Biol.">
        <title>Reorganization of the ancestral sex-determining regions during the evolution of trioecy in Pleodorina starrii.</title>
        <authorList>
            <person name="Takahashi K."/>
            <person name="Suzuki S."/>
            <person name="Kawai-Toyooka H."/>
            <person name="Yamamoto K."/>
            <person name="Hamaji T."/>
            <person name="Ootsuki R."/>
            <person name="Yamaguchi H."/>
            <person name="Kawachi M."/>
            <person name="Higashiyama T."/>
            <person name="Nozaki H."/>
        </authorList>
    </citation>
    <scope>NUCLEOTIDE SEQUENCE [LARGE SCALE GENOMIC DNA]</scope>
    <source>
        <strain evidence="1 2">NIES-4479</strain>
    </source>
</reference>
<keyword evidence="2" id="KW-1185">Reference proteome</keyword>
<gene>
    <name evidence="1" type="primary">PLEST011468</name>
    <name evidence="1" type="ORF">PLESTB_001819500</name>
</gene>
<dbReference type="EMBL" id="BRXU01000055">
    <property type="protein sequence ID" value="GLC61920.1"/>
    <property type="molecule type" value="Genomic_DNA"/>
</dbReference>